<gene>
    <name evidence="1" type="ORF">GMD11_02600</name>
    <name evidence="2" type="ORF">GMD18_02595</name>
</gene>
<accession>A0A7X2XEB8</accession>
<dbReference type="RefSeq" id="WP_155163604.1">
    <property type="nucleotide sequence ID" value="NZ_CAKVWA010000001.1"/>
</dbReference>
<proteinExistence type="predicted"/>
<evidence type="ECO:0000313" key="4">
    <source>
        <dbReference type="Proteomes" id="UP000484547"/>
    </source>
</evidence>
<dbReference type="EMBL" id="WNBM01000001">
    <property type="protein sequence ID" value="MTT75160.1"/>
    <property type="molecule type" value="Genomic_DNA"/>
</dbReference>
<dbReference type="AlphaFoldDB" id="A0A7X2XEB8"/>
<protein>
    <recommendedName>
        <fullName evidence="5">Replicative helicase inhibitor G39P N-terminal domain-containing protein</fullName>
    </recommendedName>
</protein>
<keyword evidence="3" id="KW-1185">Reference proteome</keyword>
<organism evidence="1 4">
    <name type="scientific">Phascolarctobacterium faecium</name>
    <dbReference type="NCBI Taxonomy" id="33025"/>
    <lineage>
        <taxon>Bacteria</taxon>
        <taxon>Bacillati</taxon>
        <taxon>Bacillota</taxon>
        <taxon>Negativicutes</taxon>
        <taxon>Acidaminococcales</taxon>
        <taxon>Acidaminococcaceae</taxon>
        <taxon>Phascolarctobacterium</taxon>
    </lineage>
</organism>
<dbReference type="Proteomes" id="UP000484547">
    <property type="component" value="Unassembled WGS sequence"/>
</dbReference>
<evidence type="ECO:0008006" key="5">
    <source>
        <dbReference type="Google" id="ProtNLM"/>
    </source>
</evidence>
<dbReference type="EMBL" id="WNBW01000001">
    <property type="protein sequence ID" value="MTU03291.1"/>
    <property type="molecule type" value="Genomic_DNA"/>
</dbReference>
<evidence type="ECO:0000313" key="2">
    <source>
        <dbReference type="EMBL" id="MTU03291.1"/>
    </source>
</evidence>
<evidence type="ECO:0000313" key="3">
    <source>
        <dbReference type="Proteomes" id="UP000443070"/>
    </source>
</evidence>
<dbReference type="Proteomes" id="UP000443070">
    <property type="component" value="Unassembled WGS sequence"/>
</dbReference>
<comment type="caution">
    <text evidence="1">The sequence shown here is derived from an EMBL/GenBank/DDBJ whole genome shotgun (WGS) entry which is preliminary data.</text>
</comment>
<reference evidence="3 4" key="1">
    <citation type="journal article" date="2019" name="Nat. Med.">
        <title>A library of human gut bacterial isolates paired with longitudinal multiomics data enables mechanistic microbiome research.</title>
        <authorList>
            <person name="Poyet M."/>
            <person name="Groussin M."/>
            <person name="Gibbons S.M."/>
            <person name="Avila-Pacheco J."/>
            <person name="Jiang X."/>
            <person name="Kearney S.M."/>
            <person name="Perrotta A.R."/>
            <person name="Berdy B."/>
            <person name="Zhao S."/>
            <person name="Lieberman T.D."/>
            <person name="Swanson P.K."/>
            <person name="Smith M."/>
            <person name="Roesemann S."/>
            <person name="Alexander J.E."/>
            <person name="Rich S.A."/>
            <person name="Livny J."/>
            <person name="Vlamakis H."/>
            <person name="Clish C."/>
            <person name="Bullock K."/>
            <person name="Deik A."/>
            <person name="Scott J."/>
            <person name="Pierce K.A."/>
            <person name="Xavier R.J."/>
            <person name="Alm E.J."/>
        </authorList>
    </citation>
    <scope>NUCLEOTIDE SEQUENCE [LARGE SCALE GENOMIC DNA]</scope>
    <source>
        <strain evidence="1 4">BIOML-A13</strain>
        <strain evidence="2 3">BIOML-A3</strain>
    </source>
</reference>
<evidence type="ECO:0000313" key="1">
    <source>
        <dbReference type="EMBL" id="MTT75160.1"/>
    </source>
</evidence>
<sequence length="171" mass="19584">MNNQVTLQDAAKIIDRLGRYFPMLVRNGSEVVNDWYPFIAQFPLDVAQAAAMYVIENTAFDPPKPAVFVQAARMLLQHQTGQRELTAAEAWHAACRQLNPYKKPHYENKLVSQAVHDIGYLNLCTAEHDMFSRFEHVYNILLQREKDEFKIESTLASIGLYQSNIAKIEAK</sequence>
<name>A0A7X2XEB8_9FIRM</name>